<feature type="transmembrane region" description="Helical" evidence="9">
    <location>
        <begin position="299"/>
        <end position="319"/>
    </location>
</feature>
<keyword evidence="5" id="KW-0169">Cobalamin biosynthesis</keyword>
<evidence type="ECO:0000256" key="5">
    <source>
        <dbReference type="ARBA" id="ARBA00022573"/>
    </source>
</evidence>
<dbReference type="PANTHER" id="PTHR34308:SF1">
    <property type="entry name" value="COBALAMIN BIOSYNTHESIS PROTEIN CBIB"/>
    <property type="match status" value="1"/>
</dbReference>
<evidence type="ECO:0000313" key="10">
    <source>
        <dbReference type="EMBL" id="GGA87818.1"/>
    </source>
</evidence>
<comment type="subcellular location">
    <subcellularLocation>
        <location evidence="1">Cell membrane</location>
        <topology evidence="1">Multi-pass membrane protein</topology>
    </subcellularLocation>
</comment>
<dbReference type="RefSeq" id="WP_087507216.1">
    <property type="nucleotide sequence ID" value="NZ_BMDX01000023.1"/>
</dbReference>
<sequence>MDYVSTLLIHTYDWLWVMTLALVAERLMPIPQAYHPNQLIKGLSHALQQKVLKPNRTASQQAVAGLLATLIMVLFAIPVPLFALAASPFPWLVEFVLLTLCLQWRPMARQLNRFANTPATQKQLRRTLLNSWLARDCDTLSELGSNKAAIEAIYLRSFHDQFAPLFWYAVGGIWWVLGYYLMLQLSRQWHPLLRQQVHFGKQLKTIRAVFDVIPQLTWATWLALSTTHRKAGLKLSLARQFRSKARGFTLAAAQHRLGCDIGGPALYDGRKYQRPRFDNQRPPTAVDIKLALQQVNWHLTLLLSLIWTGIVSHTFWIVFAG</sequence>
<organism evidence="10 11">
    <name type="scientific">Neiella marina</name>
    <dbReference type="NCBI Taxonomy" id="508461"/>
    <lineage>
        <taxon>Bacteria</taxon>
        <taxon>Pseudomonadati</taxon>
        <taxon>Pseudomonadota</taxon>
        <taxon>Gammaproteobacteria</taxon>
        <taxon>Alteromonadales</taxon>
        <taxon>Echinimonadaceae</taxon>
        <taxon>Neiella</taxon>
    </lineage>
</organism>
<reference evidence="11" key="1">
    <citation type="journal article" date="2019" name="Int. J. Syst. Evol. Microbiol.">
        <title>The Global Catalogue of Microorganisms (GCM) 10K type strain sequencing project: providing services to taxonomists for standard genome sequencing and annotation.</title>
        <authorList>
            <consortium name="The Broad Institute Genomics Platform"/>
            <consortium name="The Broad Institute Genome Sequencing Center for Infectious Disease"/>
            <person name="Wu L."/>
            <person name="Ma J."/>
        </authorList>
    </citation>
    <scope>NUCLEOTIDE SEQUENCE [LARGE SCALE GENOMIC DNA]</scope>
    <source>
        <strain evidence="11">CGMCC 1.10130</strain>
    </source>
</reference>
<dbReference type="PANTHER" id="PTHR34308">
    <property type="entry name" value="COBALAMIN BIOSYNTHESIS PROTEIN CBIB"/>
    <property type="match status" value="1"/>
</dbReference>
<evidence type="ECO:0000256" key="2">
    <source>
        <dbReference type="ARBA" id="ARBA00004953"/>
    </source>
</evidence>
<name>A0A8J2XPF3_9GAMM</name>
<dbReference type="GO" id="GO:0005886">
    <property type="term" value="C:plasma membrane"/>
    <property type="evidence" value="ECO:0007669"/>
    <property type="project" value="UniProtKB-SubCell"/>
</dbReference>
<evidence type="ECO:0000256" key="9">
    <source>
        <dbReference type="SAM" id="Phobius"/>
    </source>
</evidence>
<evidence type="ECO:0000256" key="4">
    <source>
        <dbReference type="ARBA" id="ARBA00022475"/>
    </source>
</evidence>
<evidence type="ECO:0000256" key="1">
    <source>
        <dbReference type="ARBA" id="ARBA00004651"/>
    </source>
</evidence>
<dbReference type="OrthoDB" id="5586491at2"/>
<dbReference type="GO" id="GO:0048472">
    <property type="term" value="F:threonine-phosphate decarboxylase activity"/>
    <property type="evidence" value="ECO:0007669"/>
    <property type="project" value="InterPro"/>
</dbReference>
<evidence type="ECO:0000256" key="3">
    <source>
        <dbReference type="ARBA" id="ARBA00006263"/>
    </source>
</evidence>
<gene>
    <name evidence="10" type="ORF">GCM10011369_32350</name>
</gene>
<dbReference type="EMBL" id="BMDX01000023">
    <property type="protein sequence ID" value="GGA87818.1"/>
    <property type="molecule type" value="Genomic_DNA"/>
</dbReference>
<keyword evidence="7 9" id="KW-1133">Transmembrane helix</keyword>
<protein>
    <submittedName>
        <fullName evidence="10">Adenosylcobinamide-phosphate synthase</fullName>
    </submittedName>
</protein>
<evidence type="ECO:0000256" key="6">
    <source>
        <dbReference type="ARBA" id="ARBA00022692"/>
    </source>
</evidence>
<dbReference type="AlphaFoldDB" id="A0A8J2XPF3"/>
<proteinExistence type="inferred from homology"/>
<comment type="pathway">
    <text evidence="2">Cofactor biosynthesis; adenosylcobalamin biosynthesis.</text>
</comment>
<feature type="transmembrane region" description="Helical" evidence="9">
    <location>
        <begin position="165"/>
        <end position="185"/>
    </location>
</feature>
<dbReference type="GO" id="GO:0009236">
    <property type="term" value="P:cobalamin biosynthetic process"/>
    <property type="evidence" value="ECO:0007669"/>
    <property type="project" value="UniProtKB-UniPathway"/>
</dbReference>
<comment type="similarity">
    <text evidence="3">Belongs to the CobD/CbiB family.</text>
</comment>
<comment type="caution">
    <text evidence="10">The sequence shown here is derived from an EMBL/GenBank/DDBJ whole genome shotgun (WGS) entry which is preliminary data.</text>
</comment>
<dbReference type="InterPro" id="IPR004485">
    <property type="entry name" value="Cobalamin_biosynth_CobD/CbiB"/>
</dbReference>
<keyword evidence="8 9" id="KW-0472">Membrane</keyword>
<evidence type="ECO:0000313" key="11">
    <source>
        <dbReference type="Proteomes" id="UP000619743"/>
    </source>
</evidence>
<keyword evidence="4" id="KW-1003">Cell membrane</keyword>
<feature type="transmembrane region" description="Helical" evidence="9">
    <location>
        <begin position="62"/>
        <end position="83"/>
    </location>
</feature>
<dbReference type="Proteomes" id="UP000619743">
    <property type="component" value="Unassembled WGS sequence"/>
</dbReference>
<evidence type="ECO:0000256" key="7">
    <source>
        <dbReference type="ARBA" id="ARBA00022989"/>
    </source>
</evidence>
<dbReference type="Pfam" id="PF03186">
    <property type="entry name" value="CobD_Cbib"/>
    <property type="match status" value="1"/>
</dbReference>
<keyword evidence="6 9" id="KW-0812">Transmembrane</keyword>
<keyword evidence="11" id="KW-1185">Reference proteome</keyword>
<dbReference type="UniPathway" id="UPA00148"/>
<evidence type="ECO:0000256" key="8">
    <source>
        <dbReference type="ARBA" id="ARBA00023136"/>
    </source>
</evidence>
<accession>A0A8J2XPF3</accession>